<dbReference type="EMBL" id="AFHV02000990">
    <property type="protein sequence ID" value="PUA90245.1"/>
    <property type="molecule type" value="Genomic_DNA"/>
</dbReference>
<evidence type="ECO:0000256" key="1">
    <source>
        <dbReference type="SAM" id="MobiDB-lite"/>
    </source>
</evidence>
<organism evidence="2 3">
    <name type="scientific">Toxoplasma gondii TgCATBr9</name>
    <dbReference type="NCBI Taxonomy" id="943120"/>
    <lineage>
        <taxon>Eukaryota</taxon>
        <taxon>Sar</taxon>
        <taxon>Alveolata</taxon>
        <taxon>Apicomplexa</taxon>
        <taxon>Conoidasida</taxon>
        <taxon>Coccidia</taxon>
        <taxon>Eucoccidiorida</taxon>
        <taxon>Eimeriorina</taxon>
        <taxon>Sarcocystidae</taxon>
        <taxon>Toxoplasma</taxon>
    </lineage>
</organism>
<proteinExistence type="predicted"/>
<reference evidence="2 3" key="1">
    <citation type="journal article" date="2016" name="Nat. Commun.">
        <title>Local admixture of amplified and diversified secreted pathogenesis determinants shapes mosaic Toxoplasma gondii genomes.</title>
        <authorList>
            <person name="Lorenzi H."/>
            <person name="Khan A."/>
            <person name="Behnke M.S."/>
            <person name="Namasivayam S."/>
            <person name="Swapna L.S."/>
            <person name="Hadjithomas M."/>
            <person name="Karamycheva S."/>
            <person name="Pinney D."/>
            <person name="Brunk B.P."/>
            <person name="Ajioka J.W."/>
            <person name="Ajzenberg D."/>
            <person name="Boothroyd J.C."/>
            <person name="Boyle J.P."/>
            <person name="Darde M.L."/>
            <person name="Diaz-Miranda M.A."/>
            <person name="Dubey J.P."/>
            <person name="Fritz H.M."/>
            <person name="Gennari S.M."/>
            <person name="Gregory B.D."/>
            <person name="Kim K."/>
            <person name="Saeij J.P."/>
            <person name="Su C."/>
            <person name="White M.W."/>
            <person name="Zhu X.Q."/>
            <person name="Howe D.K."/>
            <person name="Rosenthal B.M."/>
            <person name="Grigg M.E."/>
            <person name="Parkinson J."/>
            <person name="Liu L."/>
            <person name="Kissinger J.C."/>
            <person name="Roos D.S."/>
            <person name="Sibley L.D."/>
        </authorList>
    </citation>
    <scope>NUCLEOTIDE SEQUENCE [LARGE SCALE GENOMIC DNA]</scope>
    <source>
        <strain evidence="2 3">TgCATBr9</strain>
    </source>
</reference>
<name>A0A2T6IY36_TOXGO</name>
<accession>A0A2T6IY36</accession>
<feature type="compositionally biased region" description="Basic and acidic residues" evidence="1">
    <location>
        <begin position="68"/>
        <end position="91"/>
    </location>
</feature>
<evidence type="ECO:0000313" key="3">
    <source>
        <dbReference type="Proteomes" id="UP000244488"/>
    </source>
</evidence>
<feature type="compositionally biased region" description="Basic and acidic residues" evidence="1">
    <location>
        <begin position="1"/>
        <end position="31"/>
    </location>
</feature>
<feature type="region of interest" description="Disordered" evidence="1">
    <location>
        <begin position="1"/>
        <end position="91"/>
    </location>
</feature>
<dbReference type="AlphaFoldDB" id="A0A2T6IY36"/>
<evidence type="ECO:0000313" key="2">
    <source>
        <dbReference type="EMBL" id="PUA90245.1"/>
    </source>
</evidence>
<protein>
    <submittedName>
        <fullName evidence="2">SPRY domain-containing protein</fullName>
    </submittedName>
</protein>
<dbReference type="VEuPathDB" id="ToxoDB:TGBR9_290270B"/>
<sequence length="243" mass="26625">MESRQGEFAGEKVFRNAKRQRDDCGPYDSRRCPPSQADWSGGGEGEISRGTTGRDNATTTAPTGMGMETRRGMEAPRGMDMEAPRGMDMEAPRGMDMEAPRGMGMEAPRSMGVEAPRGMDMEAPRGMGMGTRRGMGVEAPRGMGVEACRTTGTLFEEIRVRTVGKAILKSEPGRRAIDLSLFKIKCMDEDMATKGTGEEADLGVTGDRAFHGAEGEKLAKRRRVLCRRLLQKYKRGVKTFRCS</sequence>
<feature type="compositionally biased region" description="Polar residues" evidence="1">
    <location>
        <begin position="49"/>
        <end position="62"/>
    </location>
</feature>
<gene>
    <name evidence="2" type="ORF">TGBR9_290270B</name>
</gene>
<dbReference type="Proteomes" id="UP000244488">
    <property type="component" value="Unassembled WGS sequence"/>
</dbReference>
<comment type="caution">
    <text evidence="2">The sequence shown here is derived from an EMBL/GenBank/DDBJ whole genome shotgun (WGS) entry which is preliminary data.</text>
</comment>